<dbReference type="AlphaFoldDB" id="A0A291QA13"/>
<gene>
    <name evidence="1" type="ORF">KY5_3297c</name>
</gene>
<dbReference type="SUPFAM" id="SSF52540">
    <property type="entry name" value="P-loop containing nucleoside triphosphate hydrolases"/>
    <property type="match status" value="1"/>
</dbReference>
<reference evidence="1 2" key="1">
    <citation type="submission" date="2017-08" db="EMBL/GenBank/DDBJ databases">
        <title>Complete Genome Sequence of Streptomyces formicae KY5, the formicamycin producer.</title>
        <authorList>
            <person name="Holmes N.A."/>
            <person name="Devine R."/>
            <person name="Qin Z."/>
            <person name="Seipke R.F."/>
            <person name="Wilkinson B."/>
            <person name="Hutchings M.I."/>
        </authorList>
    </citation>
    <scope>NUCLEOTIDE SEQUENCE [LARGE SCALE GENOMIC DNA]</scope>
    <source>
        <strain evidence="1 2">KY5</strain>
    </source>
</reference>
<dbReference type="InterPro" id="IPR011990">
    <property type="entry name" value="TPR-like_helical_dom_sf"/>
</dbReference>
<proteinExistence type="predicted"/>
<dbReference type="SUPFAM" id="SSF81901">
    <property type="entry name" value="HCP-like"/>
    <property type="match status" value="1"/>
</dbReference>
<dbReference type="InterPro" id="IPR027417">
    <property type="entry name" value="P-loop_NTPase"/>
</dbReference>
<evidence type="ECO:0000313" key="2">
    <source>
        <dbReference type="Proteomes" id="UP000221011"/>
    </source>
</evidence>
<name>A0A291QA13_9ACTN</name>
<accession>A0A291QA13</accession>
<dbReference type="KEGG" id="sfk:KY5_3297c"/>
<evidence type="ECO:0000313" key="1">
    <source>
        <dbReference type="EMBL" id="ATL28315.1"/>
    </source>
</evidence>
<organism evidence="1 2">
    <name type="scientific">Streptomyces formicae</name>
    <dbReference type="NCBI Taxonomy" id="1616117"/>
    <lineage>
        <taxon>Bacteria</taxon>
        <taxon>Bacillati</taxon>
        <taxon>Actinomycetota</taxon>
        <taxon>Actinomycetes</taxon>
        <taxon>Kitasatosporales</taxon>
        <taxon>Streptomycetaceae</taxon>
        <taxon>Streptomyces</taxon>
    </lineage>
</organism>
<dbReference type="EMBL" id="CP022685">
    <property type="protein sequence ID" value="ATL28315.1"/>
    <property type="molecule type" value="Genomic_DNA"/>
</dbReference>
<keyword evidence="2" id="KW-1185">Reference proteome</keyword>
<dbReference type="Gene3D" id="1.25.40.10">
    <property type="entry name" value="Tetratricopeptide repeat domain"/>
    <property type="match status" value="1"/>
</dbReference>
<protein>
    <submittedName>
        <fullName evidence="1">Uncharacterized protein</fullName>
    </submittedName>
</protein>
<dbReference type="Proteomes" id="UP000221011">
    <property type="component" value="Chromosome"/>
</dbReference>
<sequence>MERELEDLAASVAEALVSAMRSRDWDLMELRFRDCFARAGVRGGYARRLARDRRLMASGELTAAQIHSAWNRRLSPMFAELPDLAGELRELLPKLDLPESADRPAPAANAISGGTVANAVMAGSIGSVTIHQEAASPAASDGWPLVGGLRRLGLGVRPTRRTVGQTALPPYVARDGDDELSVLLRQAAHYGGLVVVTGGPLSGKTSTAWAALRASVAEDSRVFVAGGGTDLRDLPDQLRGRDSEGTHVVWLDDLEDHLAEPSTPGVLAQLTHDRVLVLATMRDEAYDRHRFGRHPAARALSVAQTFEVPTEWSEAELARLATVDDPRLADAVRWRGFLGITQFLALGPDLWEEWRRAQRAGGRRLGYLLVRAAIDFARHGITEALPLEALVAVANEYEEHPEAGTEEAYVEALAWAASLRTGVAGLLVPGEEEETWRACGTLVADALRVPDFPAADQYVWWGMLDGARKHRPAEHDALLAAARADLRARAEAGDVDVMRILGEFAGRAGDMTDAKRWYGKVVELDRSNALTVGQDLVELGEYTEATRYLEMAAADGNRWAASALARLHFDRAERWLARATAQGDKKAAATLAHLRSGPRMGPDTVKE</sequence>